<dbReference type="PANTHER" id="PTHR30352">
    <property type="entry name" value="PYRUVATE FORMATE-LYASE-ACTIVATING ENZYME"/>
    <property type="match status" value="1"/>
</dbReference>
<dbReference type="InterPro" id="IPR034457">
    <property type="entry name" value="Organic_radical-activating"/>
</dbReference>
<comment type="function">
    <text evidence="2 12">Activation of anaerobic ribonucleoside-triphosphate reductase under anaerobic conditions by generation of an organic free radical, using S-adenosylmethionine and reduced flavodoxin as cosubstrates to produce 5'-deoxy-adenosine.</text>
</comment>
<keyword evidence="14" id="KW-1185">Reference proteome</keyword>
<dbReference type="Proteomes" id="UP000481852">
    <property type="component" value="Unassembled WGS sequence"/>
</dbReference>
<evidence type="ECO:0000256" key="3">
    <source>
        <dbReference type="ARBA" id="ARBA00009777"/>
    </source>
</evidence>
<keyword evidence="6" id="KW-0949">S-adenosyl-L-methionine</keyword>
<dbReference type="GO" id="GO:0004748">
    <property type="term" value="F:ribonucleoside-diphosphate reductase activity, thioredoxin disulfide as acceptor"/>
    <property type="evidence" value="ECO:0007669"/>
    <property type="project" value="TreeGrafter"/>
</dbReference>
<gene>
    <name evidence="13" type="primary">nrdG</name>
    <name evidence="13" type="ORF">FYJ35_11780</name>
</gene>
<dbReference type="Gene3D" id="3.20.20.70">
    <property type="entry name" value="Aldolase class I"/>
    <property type="match status" value="1"/>
</dbReference>
<evidence type="ECO:0000256" key="4">
    <source>
        <dbReference type="ARBA" id="ARBA00014281"/>
    </source>
</evidence>
<dbReference type="SFLD" id="SFLDS00029">
    <property type="entry name" value="Radical_SAM"/>
    <property type="match status" value="1"/>
</dbReference>
<keyword evidence="8 12" id="KW-0560">Oxidoreductase</keyword>
<dbReference type="InterPro" id="IPR012837">
    <property type="entry name" value="NrdG"/>
</dbReference>
<dbReference type="Pfam" id="PF13353">
    <property type="entry name" value="Fer4_12"/>
    <property type="match status" value="1"/>
</dbReference>
<evidence type="ECO:0000256" key="10">
    <source>
        <dbReference type="ARBA" id="ARBA00023014"/>
    </source>
</evidence>
<accession>A0A6L5X618</accession>
<dbReference type="InterPro" id="IPR058240">
    <property type="entry name" value="rSAM_sf"/>
</dbReference>
<dbReference type="RefSeq" id="WP_154526813.1">
    <property type="nucleotide sequence ID" value="NZ_JAQYJL010000002.1"/>
</dbReference>
<dbReference type="GO" id="GO:0046872">
    <property type="term" value="F:metal ion binding"/>
    <property type="evidence" value="ECO:0007669"/>
    <property type="project" value="UniProtKB-KW"/>
</dbReference>
<dbReference type="PANTHER" id="PTHR30352:SF2">
    <property type="entry name" value="ANAEROBIC RIBONUCLEOSIDE-TRIPHOSPHATE REDUCTASE-ACTIVATING PROTEIN"/>
    <property type="match status" value="1"/>
</dbReference>
<comment type="catalytic activity">
    <reaction evidence="11">
        <text>glycyl-[protein] + reduced [flavodoxin] + S-adenosyl-L-methionine = glycin-2-yl radical-[protein] + semiquinone [flavodoxin] + 5'-deoxyadenosine + L-methionine + H(+)</text>
        <dbReference type="Rhea" id="RHEA:61976"/>
        <dbReference type="Rhea" id="RHEA-COMP:10622"/>
        <dbReference type="Rhea" id="RHEA-COMP:14480"/>
        <dbReference type="Rhea" id="RHEA-COMP:15993"/>
        <dbReference type="Rhea" id="RHEA-COMP:15994"/>
        <dbReference type="ChEBI" id="CHEBI:15378"/>
        <dbReference type="ChEBI" id="CHEBI:17319"/>
        <dbReference type="ChEBI" id="CHEBI:29947"/>
        <dbReference type="ChEBI" id="CHEBI:32722"/>
        <dbReference type="ChEBI" id="CHEBI:57618"/>
        <dbReference type="ChEBI" id="CHEBI:57844"/>
        <dbReference type="ChEBI" id="CHEBI:59789"/>
        <dbReference type="ChEBI" id="CHEBI:140311"/>
    </reaction>
</comment>
<protein>
    <recommendedName>
        <fullName evidence="4 12">Anaerobic ribonucleoside-triphosphate reductase-activating protein</fullName>
        <ecNumber evidence="12">1.97.1.-</ecNumber>
    </recommendedName>
</protein>
<keyword evidence="10" id="KW-0411">Iron-sulfur</keyword>
<dbReference type="NCBIfam" id="TIGR02491">
    <property type="entry name" value="NrdG"/>
    <property type="match status" value="1"/>
</dbReference>
<dbReference type="InterPro" id="IPR001989">
    <property type="entry name" value="Radical_activat_CS"/>
</dbReference>
<dbReference type="PROSITE" id="PS01087">
    <property type="entry name" value="RADICAL_ACTIVATING"/>
    <property type="match status" value="1"/>
</dbReference>
<evidence type="ECO:0000256" key="9">
    <source>
        <dbReference type="ARBA" id="ARBA00023004"/>
    </source>
</evidence>
<evidence type="ECO:0000313" key="13">
    <source>
        <dbReference type="EMBL" id="MSS15700.1"/>
    </source>
</evidence>
<organism evidence="13 14">
    <name type="scientific">Porcincola intestinalis</name>
    <dbReference type="NCBI Taxonomy" id="2606632"/>
    <lineage>
        <taxon>Bacteria</taxon>
        <taxon>Bacillati</taxon>
        <taxon>Bacillota</taxon>
        <taxon>Clostridia</taxon>
        <taxon>Lachnospirales</taxon>
        <taxon>Lachnospiraceae</taxon>
        <taxon>Porcincola</taxon>
    </lineage>
</organism>
<dbReference type="SFLD" id="SFLDF00299">
    <property type="entry name" value="anaerobic_ribonucleoside-triph"/>
    <property type="match status" value="1"/>
</dbReference>
<evidence type="ECO:0000256" key="7">
    <source>
        <dbReference type="ARBA" id="ARBA00022723"/>
    </source>
</evidence>
<dbReference type="PIRSF" id="PIRSF000368">
    <property type="entry name" value="NrdG"/>
    <property type="match status" value="1"/>
</dbReference>
<reference evidence="13 14" key="1">
    <citation type="submission" date="2019-08" db="EMBL/GenBank/DDBJ databases">
        <title>In-depth cultivation of the pig gut microbiome towards novel bacterial diversity and tailored functional studies.</title>
        <authorList>
            <person name="Wylensek D."/>
            <person name="Hitch T.C.A."/>
            <person name="Clavel T."/>
        </authorList>
    </citation>
    <scope>NUCLEOTIDE SEQUENCE [LARGE SCALE GENOMIC DNA]</scope>
    <source>
        <strain evidence="13 14">Oil+RF-744-WCA-WT-11</strain>
    </source>
</reference>
<name>A0A6L5X618_9FIRM</name>
<dbReference type="InterPro" id="IPR007197">
    <property type="entry name" value="rSAM"/>
</dbReference>
<evidence type="ECO:0000313" key="14">
    <source>
        <dbReference type="Proteomes" id="UP000481852"/>
    </source>
</evidence>
<dbReference type="AlphaFoldDB" id="A0A6L5X618"/>
<keyword evidence="9" id="KW-0408">Iron</keyword>
<evidence type="ECO:0000256" key="8">
    <source>
        <dbReference type="ARBA" id="ARBA00023002"/>
    </source>
</evidence>
<comment type="similarity">
    <text evidence="3 12">Belongs to the organic radical-activating enzymes family.</text>
</comment>
<evidence type="ECO:0000256" key="6">
    <source>
        <dbReference type="ARBA" id="ARBA00022691"/>
    </source>
</evidence>
<evidence type="ECO:0000256" key="1">
    <source>
        <dbReference type="ARBA" id="ARBA00001966"/>
    </source>
</evidence>
<dbReference type="SFLD" id="SFLDG01066">
    <property type="entry name" value="organic_radical-activating_enz"/>
    <property type="match status" value="1"/>
</dbReference>
<comment type="cofactor">
    <cofactor evidence="1">
        <name>[4Fe-4S] cluster</name>
        <dbReference type="ChEBI" id="CHEBI:49883"/>
    </cofactor>
</comment>
<dbReference type="SFLD" id="SFLDG01063">
    <property type="entry name" value="activating_enzymes__group_1"/>
    <property type="match status" value="1"/>
</dbReference>
<comment type="caution">
    <text evidence="13">The sequence shown here is derived from an EMBL/GenBank/DDBJ whole genome shotgun (WGS) entry which is preliminary data.</text>
</comment>
<keyword evidence="7" id="KW-0479">Metal-binding</keyword>
<dbReference type="EC" id="1.97.1.-" evidence="12"/>
<evidence type="ECO:0000256" key="2">
    <source>
        <dbReference type="ARBA" id="ARBA00003852"/>
    </source>
</evidence>
<dbReference type="GO" id="GO:0043365">
    <property type="term" value="F:[formate-C-acetyltransferase]-activating enzyme activity"/>
    <property type="evidence" value="ECO:0007669"/>
    <property type="project" value="InterPro"/>
</dbReference>
<dbReference type="GO" id="GO:0051539">
    <property type="term" value="F:4 iron, 4 sulfur cluster binding"/>
    <property type="evidence" value="ECO:0007669"/>
    <property type="project" value="UniProtKB-KW"/>
</dbReference>
<proteinExistence type="inferred from homology"/>
<dbReference type="SUPFAM" id="SSF102114">
    <property type="entry name" value="Radical SAM enzymes"/>
    <property type="match status" value="1"/>
</dbReference>
<evidence type="ECO:0000256" key="5">
    <source>
        <dbReference type="ARBA" id="ARBA00022485"/>
    </source>
</evidence>
<dbReference type="InterPro" id="IPR013785">
    <property type="entry name" value="Aldolase_TIM"/>
</dbReference>
<dbReference type="EMBL" id="VULZ01000014">
    <property type="protein sequence ID" value="MSS15700.1"/>
    <property type="molecule type" value="Genomic_DNA"/>
</dbReference>
<keyword evidence="5" id="KW-0004">4Fe-4S</keyword>
<evidence type="ECO:0000256" key="12">
    <source>
        <dbReference type="PIRNR" id="PIRNR000368"/>
    </source>
</evidence>
<evidence type="ECO:0000256" key="11">
    <source>
        <dbReference type="ARBA" id="ARBA00047365"/>
    </source>
</evidence>
<sequence length="194" mass="22252">MYYANIKGVDVADGPGVRVSLFVSGCRHHCRECFNAMAWDFQYGKPYTEETQAELLRLLSPAYIQGLTLLGGEPFEPENQHVLVKLLRKVRETYPKKDIWCYTGYTYEEDLLSDSVSSTGVKVRTEVTDEMLSYIDCLVDGEFVLEKKDSTLLFRGSSNQRLIGLHGYQVPDERKRDHEIKHYEGVYIPTRTAP</sequence>